<keyword evidence="13 23" id="KW-0133">Cell shape</keyword>
<comment type="catalytic activity">
    <reaction evidence="20">
        <text>Preferential cleavage: (Ac)2-L-Lys-D-Ala-|-D-Ala. Also transpeptidation of peptidyl-alanyl moieties that are N-acyl substituents of D-alanine.</text>
        <dbReference type="EC" id="3.4.16.4"/>
    </reaction>
</comment>
<feature type="active site" description="Proton donor; for transglycosylase activity" evidence="24">
    <location>
        <position position="193"/>
    </location>
</feature>
<comment type="subcellular location">
    <subcellularLocation>
        <location evidence="2">Cell membrane</location>
    </subcellularLocation>
</comment>
<reference evidence="29 30" key="1">
    <citation type="submission" date="2017-04" db="EMBL/GenBank/DDBJ databases">
        <title>Draft genome sequence of Zooshikella ganghwensis VG4 isolated from Red Sea sediments.</title>
        <authorList>
            <person name="Rehman Z."/>
            <person name="Alam I."/>
            <person name="Kamau A."/>
            <person name="Bajic V."/>
            <person name="Leiknes T."/>
        </authorList>
    </citation>
    <scope>NUCLEOTIDE SEQUENCE [LARGE SCALE GENOMIC DNA]</scope>
    <source>
        <strain evidence="29 30">VG4</strain>
    </source>
</reference>
<evidence type="ECO:0000256" key="25">
    <source>
        <dbReference type="SAM" id="Phobius"/>
    </source>
</evidence>
<protein>
    <recommendedName>
        <fullName evidence="6 22">Penicillin-binding protein 1B</fullName>
        <shortName evidence="23">PBP-1b</shortName>
        <shortName evidence="23">PBP1b</shortName>
    </recommendedName>
    <alternativeName>
        <fullName evidence="19 23">Murein polymerase</fullName>
    </alternativeName>
</protein>
<comment type="pathway">
    <text evidence="3 23">Cell wall biogenesis; peptidoglycan biosynthesis.</text>
</comment>
<dbReference type="InterPro" id="IPR036950">
    <property type="entry name" value="PBP_transglycosylase"/>
</dbReference>
<dbReference type="InterPro" id="IPR050396">
    <property type="entry name" value="Glycosyltr_51/Transpeptidase"/>
</dbReference>
<evidence type="ECO:0000256" key="16">
    <source>
        <dbReference type="ARBA" id="ARBA00023251"/>
    </source>
</evidence>
<dbReference type="RefSeq" id="WP_094788842.1">
    <property type="nucleotide sequence ID" value="NZ_NDXW01000001.1"/>
</dbReference>
<feature type="active site" description="Acyl-ester intermediate; for transpeptidase activity" evidence="24">
    <location>
        <position position="472"/>
    </location>
</feature>
<dbReference type="GO" id="GO:0030288">
    <property type="term" value="C:outer membrane-bounded periplasmic space"/>
    <property type="evidence" value="ECO:0007669"/>
    <property type="project" value="TreeGrafter"/>
</dbReference>
<dbReference type="InterPro" id="IPR023346">
    <property type="entry name" value="Lysozyme-like_dom_sf"/>
</dbReference>
<evidence type="ECO:0000256" key="13">
    <source>
        <dbReference type="ARBA" id="ARBA00022960"/>
    </source>
</evidence>
<proteinExistence type="inferred from homology"/>
<dbReference type="SUPFAM" id="SSF53955">
    <property type="entry name" value="Lysozyme-like"/>
    <property type="match status" value="1"/>
</dbReference>
<dbReference type="AlphaFoldDB" id="A0A4P9VSA5"/>
<dbReference type="Gene3D" id="3.40.710.10">
    <property type="entry name" value="DD-peptidase/beta-lactamase superfamily"/>
    <property type="match status" value="1"/>
</dbReference>
<keyword evidence="12" id="KW-0378">Hydrolase</keyword>
<comment type="similarity">
    <text evidence="5 23">In the N-terminal section; belongs to the glycosyltransferase 51 family.</text>
</comment>
<dbReference type="NCBIfam" id="TIGR02071">
    <property type="entry name" value="PBP_1b"/>
    <property type="match status" value="1"/>
</dbReference>
<evidence type="ECO:0000256" key="11">
    <source>
        <dbReference type="ARBA" id="ARBA00022679"/>
    </source>
</evidence>
<dbReference type="GO" id="GO:0008955">
    <property type="term" value="F:peptidoglycan glycosyltransferase activity"/>
    <property type="evidence" value="ECO:0007669"/>
    <property type="project" value="UniProtKB-UniRule"/>
</dbReference>
<keyword evidence="14 23" id="KW-0573">Peptidoglycan synthesis</keyword>
<dbReference type="Pfam" id="PF00905">
    <property type="entry name" value="Transpeptidase"/>
    <property type="match status" value="1"/>
</dbReference>
<dbReference type="InterPro" id="IPR011813">
    <property type="entry name" value="PBP_1b"/>
</dbReference>
<keyword evidence="30" id="KW-1185">Reference proteome</keyword>
<evidence type="ECO:0000256" key="12">
    <source>
        <dbReference type="ARBA" id="ARBA00022801"/>
    </source>
</evidence>
<evidence type="ECO:0000256" key="17">
    <source>
        <dbReference type="ARBA" id="ARBA00023268"/>
    </source>
</evidence>
<dbReference type="PANTHER" id="PTHR32282">
    <property type="entry name" value="BINDING PROTEIN TRANSPEPTIDASE, PUTATIVE-RELATED"/>
    <property type="match status" value="1"/>
</dbReference>
<keyword evidence="25" id="KW-1133">Transmembrane helix</keyword>
<dbReference type="NCBIfam" id="TIGR02074">
    <property type="entry name" value="PBP_1a_fam"/>
    <property type="match status" value="1"/>
</dbReference>
<dbReference type="GO" id="GO:0046677">
    <property type="term" value="P:response to antibiotic"/>
    <property type="evidence" value="ECO:0007669"/>
    <property type="project" value="UniProtKB-UniRule"/>
</dbReference>
<evidence type="ECO:0000256" key="14">
    <source>
        <dbReference type="ARBA" id="ARBA00022984"/>
    </source>
</evidence>
<feature type="transmembrane region" description="Helical" evidence="25">
    <location>
        <begin position="25"/>
        <end position="46"/>
    </location>
</feature>
<evidence type="ECO:0000256" key="15">
    <source>
        <dbReference type="ARBA" id="ARBA00023136"/>
    </source>
</evidence>
<evidence type="ECO:0000256" key="22">
    <source>
        <dbReference type="NCBIfam" id="TIGR02071"/>
    </source>
</evidence>
<dbReference type="GO" id="GO:0009274">
    <property type="term" value="C:peptidoglycan-based cell wall"/>
    <property type="evidence" value="ECO:0007669"/>
    <property type="project" value="UniProtKB-UniRule"/>
</dbReference>
<evidence type="ECO:0000259" key="26">
    <source>
        <dbReference type="Pfam" id="PF00905"/>
    </source>
</evidence>
<dbReference type="GO" id="GO:0008360">
    <property type="term" value="P:regulation of cell shape"/>
    <property type="evidence" value="ECO:0007669"/>
    <property type="project" value="UniProtKB-UniRule"/>
</dbReference>
<dbReference type="PIRSF" id="PIRSF002799">
    <property type="entry name" value="PBP_1b"/>
    <property type="match status" value="1"/>
</dbReference>
<dbReference type="InterPro" id="IPR001264">
    <property type="entry name" value="Glyco_trans_51"/>
</dbReference>
<evidence type="ECO:0000256" key="4">
    <source>
        <dbReference type="ARBA" id="ARBA00007090"/>
    </source>
</evidence>
<keyword evidence="17" id="KW-0511">Multifunctional enzyme</keyword>
<keyword evidence="16" id="KW-0046">Antibiotic resistance</keyword>
<accession>A0A4P9VSA5</accession>
<keyword evidence="18 23" id="KW-0961">Cell wall biogenesis/degradation</keyword>
<dbReference type="InterPro" id="IPR028166">
    <property type="entry name" value="UB2H"/>
</dbReference>
<evidence type="ECO:0000259" key="27">
    <source>
        <dbReference type="Pfam" id="PF00912"/>
    </source>
</evidence>
<comment type="function">
    <text evidence="1 23">Cell wall formation. Synthesis of cross-linked peptidoglycan from the lipid intermediates. The enzyme has a penicillin-insensitive transglycosylase N-terminal domain (formation of linear glycan strands) and a penicillin-sensitive transpeptidase C-terminal domain (cross-linking of the peptide subunits).</text>
</comment>
<dbReference type="GO" id="GO:0005886">
    <property type="term" value="C:plasma membrane"/>
    <property type="evidence" value="ECO:0007669"/>
    <property type="project" value="UniProtKB-SubCell"/>
</dbReference>
<feature type="domain" description="Penicillin-binding protein transpeptidase" evidence="26">
    <location>
        <begin position="434"/>
        <end position="673"/>
    </location>
</feature>
<comment type="catalytic activity">
    <reaction evidence="21">
        <text>[GlcNAc-(1-&gt;4)-Mur2Ac(oyl-L-Ala-gamma-D-Glu-L-Lys-D-Ala-D-Ala)](n)-di-trans,octa-cis-undecaprenyl diphosphate + beta-D-GlcNAc-(1-&gt;4)-Mur2Ac(oyl-L-Ala-gamma-D-Glu-L-Lys-D-Ala-D-Ala)-di-trans,octa-cis-undecaprenyl diphosphate = [GlcNAc-(1-&gt;4)-Mur2Ac(oyl-L-Ala-gamma-D-Glu-L-Lys-D-Ala-D-Ala)](n+1)-di-trans,octa-cis-undecaprenyl diphosphate + di-trans,octa-cis-undecaprenyl diphosphate + H(+)</text>
        <dbReference type="Rhea" id="RHEA:23708"/>
        <dbReference type="Rhea" id="RHEA-COMP:9602"/>
        <dbReference type="Rhea" id="RHEA-COMP:9603"/>
        <dbReference type="ChEBI" id="CHEBI:15378"/>
        <dbReference type="ChEBI" id="CHEBI:58405"/>
        <dbReference type="ChEBI" id="CHEBI:60033"/>
        <dbReference type="ChEBI" id="CHEBI:78435"/>
        <dbReference type="EC" id="2.4.99.28"/>
    </reaction>
</comment>
<dbReference type="GO" id="GO:0006508">
    <property type="term" value="P:proteolysis"/>
    <property type="evidence" value="ECO:0007669"/>
    <property type="project" value="UniProtKB-KW"/>
</dbReference>
<dbReference type="SUPFAM" id="SSF56601">
    <property type="entry name" value="beta-lactamase/transpeptidase-like"/>
    <property type="match status" value="1"/>
</dbReference>
<evidence type="ECO:0000256" key="18">
    <source>
        <dbReference type="ARBA" id="ARBA00023316"/>
    </source>
</evidence>
<keyword evidence="9" id="KW-0645">Protease</keyword>
<keyword evidence="25" id="KW-0812">Transmembrane</keyword>
<dbReference type="GO" id="GO:0071555">
    <property type="term" value="P:cell wall organization"/>
    <property type="evidence" value="ECO:0007669"/>
    <property type="project" value="UniProtKB-UniRule"/>
</dbReference>
<evidence type="ECO:0000256" key="19">
    <source>
        <dbReference type="ARBA" id="ARBA00032454"/>
    </source>
</evidence>
<evidence type="ECO:0000256" key="21">
    <source>
        <dbReference type="ARBA" id="ARBA00049902"/>
    </source>
</evidence>
<evidence type="ECO:0000256" key="7">
    <source>
        <dbReference type="ARBA" id="ARBA00022475"/>
    </source>
</evidence>
<evidence type="ECO:0000313" key="29">
    <source>
        <dbReference type="EMBL" id="RDH46006.1"/>
    </source>
</evidence>
<evidence type="ECO:0000256" key="24">
    <source>
        <dbReference type="PIRSR" id="PIRSR002799-1"/>
    </source>
</evidence>
<evidence type="ECO:0000256" key="6">
    <source>
        <dbReference type="ARBA" id="ARBA00018637"/>
    </source>
</evidence>
<keyword evidence="7" id="KW-1003">Cell membrane</keyword>
<dbReference type="Pfam" id="PF14814">
    <property type="entry name" value="UB2H"/>
    <property type="match status" value="1"/>
</dbReference>
<dbReference type="EMBL" id="NDXW01000001">
    <property type="protein sequence ID" value="RDH46006.1"/>
    <property type="molecule type" value="Genomic_DNA"/>
</dbReference>
<evidence type="ECO:0000256" key="20">
    <source>
        <dbReference type="ARBA" id="ARBA00034000"/>
    </source>
</evidence>
<evidence type="ECO:0000259" key="28">
    <source>
        <dbReference type="Pfam" id="PF14814"/>
    </source>
</evidence>
<dbReference type="GO" id="GO:0008658">
    <property type="term" value="F:penicillin binding"/>
    <property type="evidence" value="ECO:0007669"/>
    <property type="project" value="UniProtKB-UniRule"/>
</dbReference>
<dbReference type="InterPro" id="IPR001460">
    <property type="entry name" value="PCN-bd_Tpept"/>
</dbReference>
<keyword evidence="11 23" id="KW-0808">Transferase</keyword>
<evidence type="ECO:0000256" key="2">
    <source>
        <dbReference type="ARBA" id="ARBA00004236"/>
    </source>
</evidence>
<evidence type="ECO:0000256" key="3">
    <source>
        <dbReference type="ARBA" id="ARBA00004752"/>
    </source>
</evidence>
<keyword evidence="8" id="KW-0121">Carboxypeptidase</keyword>
<evidence type="ECO:0000256" key="8">
    <source>
        <dbReference type="ARBA" id="ARBA00022645"/>
    </source>
</evidence>
<dbReference type="Gene3D" id="3.30.2060.10">
    <property type="entry name" value="Penicillin-binding protein 1b domain"/>
    <property type="match status" value="1"/>
</dbReference>
<evidence type="ECO:0000313" key="30">
    <source>
        <dbReference type="Proteomes" id="UP000257039"/>
    </source>
</evidence>
<evidence type="ECO:0000256" key="23">
    <source>
        <dbReference type="PIRNR" id="PIRNR002799"/>
    </source>
</evidence>
<dbReference type="Proteomes" id="UP000257039">
    <property type="component" value="Unassembled WGS sequence"/>
</dbReference>
<feature type="domain" description="Bifunctional transglycosylase second" evidence="28">
    <location>
        <begin position="74"/>
        <end position="157"/>
    </location>
</feature>
<keyword evidence="15 25" id="KW-0472">Membrane</keyword>
<comment type="similarity">
    <text evidence="4 23">In the C-terminal section; belongs to the transpeptidase family.</text>
</comment>
<dbReference type="InterPro" id="IPR012338">
    <property type="entry name" value="Beta-lactam/transpept-like"/>
</dbReference>
<dbReference type="GO" id="GO:0009002">
    <property type="term" value="F:serine-type D-Ala-D-Ala carboxypeptidase activity"/>
    <property type="evidence" value="ECO:0007669"/>
    <property type="project" value="UniProtKB-EC"/>
</dbReference>
<evidence type="ECO:0000256" key="9">
    <source>
        <dbReference type="ARBA" id="ARBA00022670"/>
    </source>
</evidence>
<dbReference type="Gene3D" id="1.10.3810.10">
    <property type="entry name" value="Biosynthetic peptidoglycan transglycosylase-like"/>
    <property type="match status" value="1"/>
</dbReference>
<gene>
    <name evidence="29" type="primary">mrcB</name>
    <name evidence="29" type="ORF">B9G39_22555</name>
</gene>
<comment type="caution">
    <text evidence="29">The sequence shown here is derived from an EMBL/GenBank/DDBJ whole genome shotgun (WGS) entry which is preliminary data.</text>
</comment>
<evidence type="ECO:0000256" key="1">
    <source>
        <dbReference type="ARBA" id="ARBA00002624"/>
    </source>
</evidence>
<dbReference type="GO" id="GO:0009252">
    <property type="term" value="P:peptidoglycan biosynthetic process"/>
    <property type="evidence" value="ECO:0007669"/>
    <property type="project" value="UniProtKB-UniRule"/>
</dbReference>
<feature type="domain" description="Glycosyl transferase family 51" evidence="27">
    <location>
        <begin position="169"/>
        <end position="340"/>
    </location>
</feature>
<evidence type="ECO:0000256" key="10">
    <source>
        <dbReference type="ARBA" id="ARBA00022676"/>
    </source>
</evidence>
<organism evidence="29 30">
    <name type="scientific">Zooshikella ganghwensis</name>
    <dbReference type="NCBI Taxonomy" id="202772"/>
    <lineage>
        <taxon>Bacteria</taxon>
        <taxon>Pseudomonadati</taxon>
        <taxon>Pseudomonadota</taxon>
        <taxon>Gammaproteobacteria</taxon>
        <taxon>Oceanospirillales</taxon>
        <taxon>Zooshikellaceae</taxon>
        <taxon>Zooshikella</taxon>
    </lineage>
</organism>
<dbReference type="UniPathway" id="UPA00219"/>
<evidence type="ECO:0000256" key="5">
    <source>
        <dbReference type="ARBA" id="ARBA00007739"/>
    </source>
</evidence>
<dbReference type="PANTHER" id="PTHR32282:SF11">
    <property type="entry name" value="PENICILLIN-BINDING PROTEIN 1B"/>
    <property type="match status" value="1"/>
</dbReference>
<dbReference type="Pfam" id="PF00912">
    <property type="entry name" value="Transgly"/>
    <property type="match status" value="1"/>
</dbReference>
<name>A0A4P9VSA5_9GAMM</name>
<dbReference type="FunFam" id="1.10.3810.10:FF:000001">
    <property type="entry name" value="Penicillin-binding protein 1A"/>
    <property type="match status" value="1"/>
</dbReference>
<keyword evidence="10 23" id="KW-0328">Glycosyltransferase</keyword>
<sequence length="791" mass="88814">MSKSDPNSTNSQPQKPVKKFRLFRTLIKLCLLIMLVVGVVTGVYLYRLDTVVTAKFEGKKWDIPAKVYARPLELYEGLQLSPDTFALQLKQLGYQRKDLVDSPGEVMRKGTTYTLYTRGFQFEDGAEPAQQVSVTFNQQSVKALKNNEGESVPLVRLEPLLIGGIYPDSNEDRIITRLEELPDMLIPTLLAVEDRKFYQHYGVSFKAIARAAWINFRSGATVQGGSTLTQQLVKNFYLSSERSFKRKLSEAAMAFLLELHYSKDDILETYLNEVYLGQEGKRAIHGFGLASQFYFGKPISELELHQVALLVGIVKGPSEYDPRRQPKKVLKRRNLVLKVMAKLGHITQEEAQKAIEKPLDIVKSNKSYLANAYAYLDLVKRQLREEYNDEDLTSEGLSVFTNLDPVIQMKAQTSVTETINKLKKAYPKHKDLQGAMVVTAPNSGDVLAIVGAVKPGYAGFNRALDAERSIGSLVKPAVYLTALSFPEQFNLATLIDDDSITIRSDTGEVWEPKNYDRKSHGWVPLHRALAKSYNLSTVRLGMEVGLSEVIHTLQQLGVGEELKPFPAMLLGAINLKPIQVAQVYQTIAAGGFQTPMRTIRAVLTANGATLQRYELALEQKVDERFVHLVQYSMQEVMREGTGRSAYSVLPGKLRLAGKTGTTNDRRDSWFAGYGDNLLSVVWIGKDNNESTPLTGSSGALKVWSDFMKKANVRSLQPIIPEGVNYLWVDEATGLRSQERCPGARYLPFVSGFEPLQEAGCYRANDGYDRRNGYPQRRRSNNVIDWFKSIFR</sequence>